<keyword evidence="3" id="KW-1185">Reference proteome</keyword>
<reference evidence="2 3" key="1">
    <citation type="submission" date="2019-09" db="EMBL/GenBank/DDBJ databases">
        <title>Actinomadura physcomitrii sp. nov., a novel actinomycete isolated from moss [Physcomitrium sphaericum (Ludw) Fuernr].</title>
        <authorList>
            <person name="Liu C."/>
            <person name="Zhuang X."/>
        </authorList>
    </citation>
    <scope>NUCLEOTIDE SEQUENCE [LARGE SCALE GENOMIC DNA]</scope>
    <source>
        <strain evidence="2 3">CYP1-1B</strain>
    </source>
</reference>
<dbReference type="OrthoDB" id="9794917at2"/>
<dbReference type="PANTHER" id="PTHR36437">
    <property type="entry name" value="GLYOXALASE/BLEOMYCIN RESISTANCE PROTEIN/DIOXYGENASE"/>
    <property type="match status" value="1"/>
</dbReference>
<evidence type="ECO:0000313" key="2">
    <source>
        <dbReference type="EMBL" id="KAB2370901.1"/>
    </source>
</evidence>
<protein>
    <submittedName>
        <fullName evidence="2">VOC family protein</fullName>
    </submittedName>
</protein>
<evidence type="ECO:0000313" key="3">
    <source>
        <dbReference type="Proteomes" id="UP000483004"/>
    </source>
</evidence>
<dbReference type="InterPro" id="IPR004360">
    <property type="entry name" value="Glyas_Fos-R_dOase_dom"/>
</dbReference>
<gene>
    <name evidence="2" type="ORF">F9B16_33810</name>
</gene>
<dbReference type="Pfam" id="PF00903">
    <property type="entry name" value="Glyoxalase"/>
    <property type="match status" value="1"/>
</dbReference>
<dbReference type="PROSITE" id="PS51819">
    <property type="entry name" value="VOC"/>
    <property type="match status" value="1"/>
</dbReference>
<sequence>MITKLGISTVWVLDQESAKEFFTAKLGLEVRDDTTLGEGGMRWLTVGPKGQPDLRLALMVPGPPTMDPDSAEQMRSLLAKGVLGAGAFTTDDCEAAYEELSARGVTFVHKPERRPYGIEAVFRDDSGNWFSLTQPFDELDETAPWNDCAT</sequence>
<dbReference type="EMBL" id="WBMR01000136">
    <property type="protein sequence ID" value="KAB2370901.1"/>
    <property type="molecule type" value="Genomic_DNA"/>
</dbReference>
<dbReference type="AlphaFoldDB" id="A0A6L3VMI0"/>
<comment type="caution">
    <text evidence="2">The sequence shown here is derived from an EMBL/GenBank/DDBJ whole genome shotgun (WGS) entry which is preliminary data.</text>
</comment>
<evidence type="ECO:0000259" key="1">
    <source>
        <dbReference type="PROSITE" id="PS51819"/>
    </source>
</evidence>
<dbReference type="Proteomes" id="UP000483004">
    <property type="component" value="Unassembled WGS sequence"/>
</dbReference>
<name>A0A6L3VMI0_9ACTN</name>
<dbReference type="InterPro" id="IPR037523">
    <property type="entry name" value="VOC_core"/>
</dbReference>
<feature type="domain" description="VOC" evidence="1">
    <location>
        <begin position="4"/>
        <end position="135"/>
    </location>
</feature>
<dbReference type="PANTHER" id="PTHR36437:SF2">
    <property type="entry name" value="GLYOXALASE_BLEOMYCIN RESISTANCE PROTEIN_DIOXYGENASE"/>
    <property type="match status" value="1"/>
</dbReference>
<dbReference type="Gene3D" id="3.10.180.10">
    <property type="entry name" value="2,3-Dihydroxybiphenyl 1,2-Dioxygenase, domain 1"/>
    <property type="match status" value="1"/>
</dbReference>
<dbReference type="SUPFAM" id="SSF54593">
    <property type="entry name" value="Glyoxalase/Bleomycin resistance protein/Dihydroxybiphenyl dioxygenase"/>
    <property type="match status" value="1"/>
</dbReference>
<dbReference type="RefSeq" id="WP_151544281.1">
    <property type="nucleotide sequence ID" value="NZ_WBMR01000136.1"/>
</dbReference>
<proteinExistence type="predicted"/>
<organism evidence="2 3">
    <name type="scientific">Actinomadura montaniterrae</name>
    <dbReference type="NCBI Taxonomy" id="1803903"/>
    <lineage>
        <taxon>Bacteria</taxon>
        <taxon>Bacillati</taxon>
        <taxon>Actinomycetota</taxon>
        <taxon>Actinomycetes</taxon>
        <taxon>Streptosporangiales</taxon>
        <taxon>Thermomonosporaceae</taxon>
        <taxon>Actinomadura</taxon>
    </lineage>
</organism>
<dbReference type="InterPro" id="IPR029068">
    <property type="entry name" value="Glyas_Bleomycin-R_OHBP_Dase"/>
</dbReference>
<accession>A0A6L3VMI0</accession>